<feature type="domain" description="Extradiol ring-cleavage dioxygenase LigAB LigA subunit" evidence="2">
    <location>
        <begin position="300"/>
        <end position="353"/>
    </location>
</feature>
<dbReference type="InterPro" id="IPR004183">
    <property type="entry name" value="Xdiol_dOase_suB"/>
</dbReference>
<evidence type="ECO:0000259" key="2">
    <source>
        <dbReference type="Pfam" id="PF07746"/>
    </source>
</evidence>
<dbReference type="EMBL" id="BONC01000003">
    <property type="protein sequence ID" value="GIF54650.1"/>
    <property type="molecule type" value="Genomic_DNA"/>
</dbReference>
<dbReference type="InterPro" id="IPR011986">
    <property type="entry name" value="Xdiol_dOase_LigA"/>
</dbReference>
<name>A0ABQ4BVT1_9ACTN</name>
<gene>
    <name evidence="3" type="ORF">Air01nite_07450</name>
</gene>
<evidence type="ECO:0008006" key="5">
    <source>
        <dbReference type="Google" id="ProtNLM"/>
    </source>
</evidence>
<dbReference type="InterPro" id="IPR036622">
    <property type="entry name" value="LigA_sf"/>
</dbReference>
<reference evidence="3 4" key="1">
    <citation type="submission" date="2021-01" db="EMBL/GenBank/DDBJ databases">
        <title>Whole genome shotgun sequence of Asanoa iriomotensis NBRC 100142.</title>
        <authorList>
            <person name="Komaki H."/>
            <person name="Tamura T."/>
        </authorList>
    </citation>
    <scope>NUCLEOTIDE SEQUENCE [LARGE SCALE GENOMIC DNA]</scope>
    <source>
        <strain evidence="3 4">NBRC 100142</strain>
    </source>
</reference>
<dbReference type="RefSeq" id="WP_203700349.1">
    <property type="nucleotide sequence ID" value="NZ_BAAALU010000014.1"/>
</dbReference>
<evidence type="ECO:0000313" key="3">
    <source>
        <dbReference type="EMBL" id="GIF54650.1"/>
    </source>
</evidence>
<accession>A0ABQ4BVT1</accession>
<dbReference type="SUPFAM" id="SSF53213">
    <property type="entry name" value="LigB-like"/>
    <property type="match status" value="1"/>
</dbReference>
<feature type="domain" description="Extradiol ring-cleavage dioxygenase class III enzyme subunit B" evidence="1">
    <location>
        <begin position="12"/>
        <end position="255"/>
    </location>
</feature>
<proteinExistence type="predicted"/>
<dbReference type="SUPFAM" id="SSF48076">
    <property type="entry name" value="LigA subunit of an aromatic-ring-opening dioxygenase LigAB"/>
    <property type="match status" value="1"/>
</dbReference>
<organism evidence="3 4">
    <name type="scientific">Asanoa iriomotensis</name>
    <dbReference type="NCBI Taxonomy" id="234613"/>
    <lineage>
        <taxon>Bacteria</taxon>
        <taxon>Bacillati</taxon>
        <taxon>Actinomycetota</taxon>
        <taxon>Actinomycetes</taxon>
        <taxon>Micromonosporales</taxon>
        <taxon>Micromonosporaceae</taxon>
        <taxon>Asanoa</taxon>
    </lineage>
</organism>
<dbReference type="Gene3D" id="1.10.700.10">
    <property type="entry name" value="Dioxygenase LigAB, LigA subunit"/>
    <property type="match status" value="1"/>
</dbReference>
<dbReference type="Pfam" id="PF02900">
    <property type="entry name" value="LigB"/>
    <property type="match status" value="1"/>
</dbReference>
<sequence length="378" mass="41452">MAEIVAAGAAVHAPQLLSRPPHEDAAKLDASTDGLRAFGEVLGETRPDAIILIGLDHLETFWLEAVPAFTIVLSPEVTAHYTTRTRKARVHTELATHLLRGAIARDFDLTYSQDALLGHAFLTPLEFVVGDRDIPIVPLLVNTYLPPIPSPRRAYALGQALRAALDERDERVAIIASGGMSHFPGTARYEAPNFAFDEWVISEIAAGRFDDLLALTPVNLDEVGESELMTWFVMLGLIGDVPGRLLTYQELSHHGHGVVQFLPPLPADRAVPEIARFGGHEFTQTDYKYYRFPEPASLELNRLLHRIIVEADYRAAFVRDRAAVVAEAPLRPEERTALLDSESFDALTALGAHPLLALSARQVTALEKDRQAAAAQST</sequence>
<dbReference type="Proteomes" id="UP000624325">
    <property type="component" value="Unassembled WGS sequence"/>
</dbReference>
<comment type="caution">
    <text evidence="3">The sequence shown here is derived from an EMBL/GenBank/DDBJ whole genome shotgun (WGS) entry which is preliminary data.</text>
</comment>
<dbReference type="Gene3D" id="3.40.830.10">
    <property type="entry name" value="LigB-like"/>
    <property type="match status" value="1"/>
</dbReference>
<evidence type="ECO:0000259" key="1">
    <source>
        <dbReference type="Pfam" id="PF02900"/>
    </source>
</evidence>
<evidence type="ECO:0000313" key="4">
    <source>
        <dbReference type="Proteomes" id="UP000624325"/>
    </source>
</evidence>
<dbReference type="Pfam" id="PF07746">
    <property type="entry name" value="LigA"/>
    <property type="match status" value="1"/>
</dbReference>
<protein>
    <recommendedName>
        <fullName evidence="5">Extradiol ring-cleavage dioxygenase class III enzyme subunit B domain-containing protein</fullName>
    </recommendedName>
</protein>
<keyword evidence="4" id="KW-1185">Reference proteome</keyword>